<dbReference type="HOGENOM" id="CLU_044844_0_0_3"/>
<name>K9U0G7_CHRTP</name>
<feature type="region of interest" description="Disordered" evidence="1">
    <location>
        <begin position="245"/>
        <end position="297"/>
    </location>
</feature>
<dbReference type="NCBIfam" id="TIGR02595">
    <property type="entry name" value="PEP_CTERM"/>
    <property type="match status" value="1"/>
</dbReference>
<evidence type="ECO:0000313" key="3">
    <source>
        <dbReference type="EMBL" id="AFY88587.1"/>
    </source>
</evidence>
<evidence type="ECO:0000256" key="1">
    <source>
        <dbReference type="SAM" id="MobiDB-lite"/>
    </source>
</evidence>
<dbReference type="eggNOG" id="COG3386">
    <property type="taxonomic scope" value="Bacteria"/>
</dbReference>
<dbReference type="InParanoid" id="K9U0G7"/>
<dbReference type="SUPFAM" id="SSF63829">
    <property type="entry name" value="Calcium-dependent phosphotriesterase"/>
    <property type="match status" value="1"/>
</dbReference>
<dbReference type="InterPro" id="IPR048031">
    <property type="entry name" value="ScyD/ScyE-like"/>
</dbReference>
<dbReference type="InterPro" id="IPR013424">
    <property type="entry name" value="Ice-binding_C"/>
</dbReference>
<reference evidence="3 4" key="1">
    <citation type="submission" date="2012-06" db="EMBL/GenBank/DDBJ databases">
        <title>Finished chromosome of genome of Chroococcidiopsis thermalis PCC 7203.</title>
        <authorList>
            <consortium name="US DOE Joint Genome Institute"/>
            <person name="Gugger M."/>
            <person name="Coursin T."/>
            <person name="Rippka R."/>
            <person name="Tandeau De Marsac N."/>
            <person name="Huntemann M."/>
            <person name="Wei C.-L."/>
            <person name="Han J."/>
            <person name="Detter J.C."/>
            <person name="Han C."/>
            <person name="Tapia R."/>
            <person name="Davenport K."/>
            <person name="Daligault H."/>
            <person name="Erkkila T."/>
            <person name="Gu W."/>
            <person name="Munk A.C.C."/>
            <person name="Teshima H."/>
            <person name="Xu Y."/>
            <person name="Chain P."/>
            <person name="Chen A."/>
            <person name="Krypides N."/>
            <person name="Mavromatis K."/>
            <person name="Markowitz V."/>
            <person name="Szeto E."/>
            <person name="Ivanova N."/>
            <person name="Mikhailova N."/>
            <person name="Ovchinnikova G."/>
            <person name="Pagani I."/>
            <person name="Pati A."/>
            <person name="Goodwin L."/>
            <person name="Peters L."/>
            <person name="Pitluck S."/>
            <person name="Woyke T."/>
            <person name="Kerfeld C."/>
        </authorList>
    </citation>
    <scope>NUCLEOTIDE SEQUENCE [LARGE SCALE GENOMIC DNA]</scope>
    <source>
        <strain evidence="3 4">PCC 7203</strain>
    </source>
</reference>
<dbReference type="InterPro" id="IPR026374">
    <property type="entry name" value="Cyano_PEP"/>
</dbReference>
<dbReference type="NCBIfam" id="NF033206">
    <property type="entry name" value="ScyE_fam"/>
    <property type="match status" value="1"/>
</dbReference>
<gene>
    <name evidence="3" type="ORF">Chro_3120</name>
</gene>
<keyword evidence="2" id="KW-0732">Signal</keyword>
<proteinExistence type="predicted"/>
<feature type="chain" id="PRO_5003936182" description="ScyD/ScyE family protein" evidence="2">
    <location>
        <begin position="27"/>
        <end position="500"/>
    </location>
</feature>
<keyword evidence="4" id="KW-1185">Reference proteome</keyword>
<evidence type="ECO:0008006" key="5">
    <source>
        <dbReference type="Google" id="ProtNLM"/>
    </source>
</evidence>
<evidence type="ECO:0000313" key="4">
    <source>
        <dbReference type="Proteomes" id="UP000010384"/>
    </source>
</evidence>
<accession>K9U0G7</accession>
<dbReference type="PATRIC" id="fig|251229.3.peg.3648"/>
<dbReference type="NCBIfam" id="TIGR04155">
    <property type="entry name" value="cyano_PEP"/>
    <property type="match status" value="1"/>
</dbReference>
<feature type="signal peptide" evidence="2">
    <location>
        <begin position="1"/>
        <end position="26"/>
    </location>
</feature>
<dbReference type="Proteomes" id="UP000010384">
    <property type="component" value="Chromosome"/>
</dbReference>
<organism evidence="3 4">
    <name type="scientific">Chroococcidiopsis thermalis (strain PCC 7203)</name>
    <dbReference type="NCBI Taxonomy" id="251229"/>
    <lineage>
        <taxon>Bacteria</taxon>
        <taxon>Bacillati</taxon>
        <taxon>Cyanobacteriota</taxon>
        <taxon>Cyanophyceae</taxon>
        <taxon>Chroococcidiopsidales</taxon>
        <taxon>Chroococcidiopsidaceae</taxon>
        <taxon>Chroococcidiopsis</taxon>
    </lineage>
</organism>
<sequence>MKLKQLTIALITVSIALVFGPQAARAASLTTLADGLNNARGLNFDSEGNAYIGETGLGGDGVCQPSPSTQFEPICSGNTGSVTKVTPDGTQSRVIDGTESLALQQTKEQGSGPQELNFDSSGNAYVLFGYAGNPANRDAELNAFSTNVQFPPEQQQVAPPVAPDQVLGTTTLGKLYKTDLNTGSLTEVADLAKAELTTNPGGDDVISNPFDFVIKDNTAYIGDGGANVVWNVNLDTGETKATKIPGQTLENPEFPPNVSIPGAGQEQPPAGQQGQDAVPGVPAEQEAAGPPAGQIPSQVDIQSVVTGVDIGPDGAVYAGELTGFPYPEGKAKVWRIGENGEPEVFADGFTQITDIKFDKDGNLLVLQFADEAQWKGGGQSLQDLPGSLIKLAPDGTRTTLVAAGEGLASAAGLNIGPDGEIYVVNNGVGPGTGELVRVDGVGSAAAVPEPSSILGLLLFGVMGGGTWFKRKQQQDREANALRASFANAPEPAQTLSQSSI</sequence>
<dbReference type="AlphaFoldDB" id="K9U0G7"/>
<dbReference type="InterPro" id="IPR011042">
    <property type="entry name" value="6-blade_b-propeller_TolB-like"/>
</dbReference>
<dbReference type="KEGG" id="cthe:Chro_3120"/>
<dbReference type="OrthoDB" id="928769at2"/>
<feature type="compositionally biased region" description="Low complexity" evidence="1">
    <location>
        <begin position="261"/>
        <end position="294"/>
    </location>
</feature>
<evidence type="ECO:0000256" key="2">
    <source>
        <dbReference type="SAM" id="SignalP"/>
    </source>
</evidence>
<dbReference type="EMBL" id="CP003597">
    <property type="protein sequence ID" value="AFY88587.1"/>
    <property type="molecule type" value="Genomic_DNA"/>
</dbReference>
<dbReference type="RefSeq" id="WP_015155133.1">
    <property type="nucleotide sequence ID" value="NC_019695.1"/>
</dbReference>
<dbReference type="STRING" id="251229.Chro_3120"/>
<dbReference type="Gene3D" id="2.120.10.30">
    <property type="entry name" value="TolB, C-terminal domain"/>
    <property type="match status" value="1"/>
</dbReference>
<protein>
    <recommendedName>
        <fullName evidence="5">ScyD/ScyE family protein</fullName>
    </recommendedName>
</protein>